<protein>
    <submittedName>
        <fullName evidence="2">Alpha/beta fold hydrolase</fullName>
    </submittedName>
</protein>
<dbReference type="Proteomes" id="UP001596524">
    <property type="component" value="Unassembled WGS sequence"/>
</dbReference>
<dbReference type="InterPro" id="IPR000073">
    <property type="entry name" value="AB_hydrolase_1"/>
</dbReference>
<dbReference type="InterPro" id="IPR052897">
    <property type="entry name" value="Sec-Metab_Biosynth_Hydrolase"/>
</dbReference>
<dbReference type="RefSeq" id="WP_255892007.1">
    <property type="nucleotide sequence ID" value="NZ_JAFMZM010000005.1"/>
</dbReference>
<dbReference type="Pfam" id="PF12697">
    <property type="entry name" value="Abhydrolase_6"/>
    <property type="match status" value="1"/>
</dbReference>
<proteinExistence type="predicted"/>
<dbReference type="PANTHER" id="PTHR37017">
    <property type="entry name" value="AB HYDROLASE-1 DOMAIN-CONTAINING PROTEIN-RELATED"/>
    <property type="match status" value="1"/>
</dbReference>
<evidence type="ECO:0000259" key="1">
    <source>
        <dbReference type="Pfam" id="PF12697"/>
    </source>
</evidence>
<reference evidence="3" key="1">
    <citation type="journal article" date="2019" name="Int. J. Syst. Evol. Microbiol.">
        <title>The Global Catalogue of Microorganisms (GCM) 10K type strain sequencing project: providing services to taxonomists for standard genome sequencing and annotation.</title>
        <authorList>
            <consortium name="The Broad Institute Genomics Platform"/>
            <consortium name="The Broad Institute Genome Sequencing Center for Infectious Disease"/>
            <person name="Wu L."/>
            <person name="Ma J."/>
        </authorList>
    </citation>
    <scope>NUCLEOTIDE SEQUENCE [LARGE SCALE GENOMIC DNA]</scope>
    <source>
        <strain evidence="3">FCH27</strain>
    </source>
</reference>
<sequence length="242" mass="26068">MKPTVVLVHEAFAESSSWNRVIDALLSHGHPVVAVANPLRGVVQDAAAVTDVVRAIARPVILVGHSYGGAVITNVERSAADIRALVYVAGFAPDAGESCADLSSMEPGSTLGPTLQFVDHGQHSRDMYIAQDKFHDQFCADLPRREAELLAVTQRPCTEAALNDPSGPDPLWKDIPSWFIYGDEDRNIPARAHAFMAERAESRFTMAITGASHVVGMAHPHRTAEMILEASKSTDLVDAGHD</sequence>
<organism evidence="2 3">
    <name type="scientific">Nocardioides astragali</name>
    <dbReference type="NCBI Taxonomy" id="1776736"/>
    <lineage>
        <taxon>Bacteria</taxon>
        <taxon>Bacillati</taxon>
        <taxon>Actinomycetota</taxon>
        <taxon>Actinomycetes</taxon>
        <taxon>Propionibacteriales</taxon>
        <taxon>Nocardioidaceae</taxon>
        <taxon>Nocardioides</taxon>
    </lineage>
</organism>
<evidence type="ECO:0000313" key="3">
    <source>
        <dbReference type="Proteomes" id="UP001596524"/>
    </source>
</evidence>
<keyword evidence="3" id="KW-1185">Reference proteome</keyword>
<name>A0ABW2N2Q7_9ACTN</name>
<dbReference type="GO" id="GO:0016787">
    <property type="term" value="F:hydrolase activity"/>
    <property type="evidence" value="ECO:0007669"/>
    <property type="project" value="UniProtKB-KW"/>
</dbReference>
<accession>A0ABW2N2Q7</accession>
<dbReference type="EMBL" id="JBHTCH010000006">
    <property type="protein sequence ID" value="MFC7360137.1"/>
    <property type="molecule type" value="Genomic_DNA"/>
</dbReference>
<comment type="caution">
    <text evidence="2">The sequence shown here is derived from an EMBL/GenBank/DDBJ whole genome shotgun (WGS) entry which is preliminary data.</text>
</comment>
<gene>
    <name evidence="2" type="ORF">ACFQO6_07615</name>
</gene>
<dbReference type="Gene3D" id="3.40.50.1820">
    <property type="entry name" value="alpha/beta hydrolase"/>
    <property type="match status" value="1"/>
</dbReference>
<feature type="domain" description="AB hydrolase-1" evidence="1">
    <location>
        <begin position="5"/>
        <end position="225"/>
    </location>
</feature>
<dbReference type="InterPro" id="IPR029058">
    <property type="entry name" value="AB_hydrolase_fold"/>
</dbReference>
<keyword evidence="2" id="KW-0378">Hydrolase</keyword>
<evidence type="ECO:0000313" key="2">
    <source>
        <dbReference type="EMBL" id="MFC7360137.1"/>
    </source>
</evidence>
<dbReference type="SUPFAM" id="SSF53474">
    <property type="entry name" value="alpha/beta-Hydrolases"/>
    <property type="match status" value="1"/>
</dbReference>
<dbReference type="PANTHER" id="PTHR37017:SF11">
    <property type="entry name" value="ESTERASE_LIPASE_THIOESTERASE DOMAIN-CONTAINING PROTEIN"/>
    <property type="match status" value="1"/>
</dbReference>